<sequence>MPTYAHPPVEVRCGPHSMVVTVQRDLFGVGKLVDPTELALGPAACPPFSLEAGAVVFETGLHECGSRVQMTPDFLIYQTQLFYKPSLANHPVIARSRGATIGLECRYPRRNNVSRKALQPTWLPLESTALREAKLGFSLRLMNDDWTAERASDHFLLGEPLRLQADVQAENHPALRLWVESCRAGMSPMPTSGPQYEIMGAKGCLFDGREEGVSSAFLAPRLRQETLRFTVDAFRFAGEAQKLIYITCRLKVTPGDQPPDVLNKACSFDAANHSWVPVEGPGAICGCCETRSCGGAMEGQDPQGSDDEEMSWQRSLTVETATPEVALALGPLFVLDPQQGSTGQFPGEAVKEEIVMEELIPAVPKVTHPPFREPVRSSSVLVDRKDHLGLSLEAFVQQGPLFFTGAEEGSGFGDPTDTVAGSVPREQQLASLPQRASARASTLAPARPSKPRFAATERSALAIKVEGLPSPLEDAAAFTAAKLPKGAVNMAAKDGKQPLGQVPGWLLLLLPMGAAVVALLSLAVWLLVRRRRRLPRASPVSLELQCK</sequence>
<comment type="PTM">
    <text evidence="3">Proteolytically cleaved before the transmembrane segment to yield the secreted ectodomain incorporated in the zona pellucida.</text>
</comment>
<keyword evidence="3" id="KW-0272">Extracellular matrix</keyword>
<keyword evidence="3" id="KW-0472">Membrane</keyword>
<dbReference type="InterPro" id="IPR042235">
    <property type="entry name" value="ZP-C_dom"/>
</dbReference>
<evidence type="ECO:0000256" key="2">
    <source>
        <dbReference type="ARBA" id="ARBA00023180"/>
    </source>
</evidence>
<dbReference type="Gene3D" id="2.60.40.4100">
    <property type="entry name" value="Zona pellucida, ZP-C domain"/>
    <property type="match status" value="1"/>
</dbReference>
<feature type="domain" description="ZP" evidence="4">
    <location>
        <begin position="12"/>
        <end position="273"/>
    </location>
</feature>
<dbReference type="InterPro" id="IPR001507">
    <property type="entry name" value="ZP_dom"/>
</dbReference>
<comment type="function">
    <text evidence="3">Component of the zona pellucida, an extracellular matrix surrounding oocytes which mediates sperm binding, induction of the acrosome reaction and prevents post-fertilization polyspermy. The zona pellucida is composed of 3 to 4 glycoproteins, ZP1, ZP2, ZP3, and ZP4. ZP3 is essential for sperm binding and zona matrix formation.</text>
</comment>
<keyword evidence="5" id="KW-1185">Reference proteome</keyword>
<keyword evidence="3" id="KW-0732">Signal</keyword>
<keyword evidence="1 3" id="KW-1015">Disulfide bond</keyword>
<evidence type="ECO:0000259" key="4">
    <source>
        <dbReference type="PROSITE" id="PS51034"/>
    </source>
</evidence>
<dbReference type="Pfam" id="PF00100">
    <property type="entry name" value="Zona_pellucida"/>
    <property type="match status" value="1"/>
</dbReference>
<dbReference type="PRINTS" id="PR00023">
    <property type="entry name" value="ZPELLUCIDA"/>
</dbReference>
<feature type="transmembrane region" description="Helical" evidence="3">
    <location>
        <begin position="505"/>
        <end position="528"/>
    </location>
</feature>
<dbReference type="Pfam" id="PF23344">
    <property type="entry name" value="ZP-N"/>
    <property type="match status" value="1"/>
</dbReference>
<dbReference type="PANTHER" id="PTHR11576:SF2">
    <property type="entry name" value="ZONA PELLUCIDA SPERM-BINDING PROTEIN 3"/>
    <property type="match status" value="1"/>
</dbReference>
<evidence type="ECO:0000256" key="3">
    <source>
        <dbReference type="RuleBase" id="RU367066"/>
    </source>
</evidence>
<accession>A0ABM3YX66</accession>
<keyword evidence="3" id="KW-0165">Cleavage on pair of basic residues</keyword>
<dbReference type="GeneID" id="117659137"/>
<evidence type="ECO:0000313" key="6">
    <source>
        <dbReference type="RefSeq" id="XP_060540694.1"/>
    </source>
</evidence>
<proteinExistence type="inferred from homology"/>
<dbReference type="Proteomes" id="UP001652622">
    <property type="component" value="Unplaced"/>
</dbReference>
<dbReference type="PROSITE" id="PS51034">
    <property type="entry name" value="ZP_2"/>
    <property type="match status" value="1"/>
</dbReference>
<keyword evidence="3" id="KW-1133">Transmembrane helix</keyword>
<dbReference type="Gene3D" id="2.60.40.3210">
    <property type="entry name" value="Zona pellucida, ZP-N domain"/>
    <property type="match status" value="1"/>
</dbReference>
<dbReference type="PANTHER" id="PTHR11576">
    <property type="entry name" value="ZONA PELLUCIDA SPERM-BINDING PROTEIN 3"/>
    <property type="match status" value="1"/>
</dbReference>
<comment type="similarity">
    <text evidence="3">Belongs to the ZP domain family. ZPC subfamily.</text>
</comment>
<organism evidence="5 6">
    <name type="scientific">Pantherophis guttatus</name>
    <name type="common">Corn snake</name>
    <name type="synonym">Elaphe guttata</name>
    <dbReference type="NCBI Taxonomy" id="94885"/>
    <lineage>
        <taxon>Eukaryota</taxon>
        <taxon>Metazoa</taxon>
        <taxon>Chordata</taxon>
        <taxon>Craniata</taxon>
        <taxon>Vertebrata</taxon>
        <taxon>Euteleostomi</taxon>
        <taxon>Lepidosauria</taxon>
        <taxon>Squamata</taxon>
        <taxon>Bifurcata</taxon>
        <taxon>Unidentata</taxon>
        <taxon>Episquamata</taxon>
        <taxon>Toxicofera</taxon>
        <taxon>Serpentes</taxon>
        <taxon>Colubroidea</taxon>
        <taxon>Colubridae</taxon>
        <taxon>Colubrinae</taxon>
        <taxon>Pantherophis</taxon>
    </lineage>
</organism>
<keyword evidence="2" id="KW-0325">Glycoprotein</keyword>
<keyword evidence="3" id="KW-1003">Cell membrane</keyword>
<keyword evidence="3" id="KW-0812">Transmembrane</keyword>
<dbReference type="InterPro" id="IPR055356">
    <property type="entry name" value="ZP-N"/>
</dbReference>
<keyword evidence="3" id="KW-0964">Secreted</keyword>
<dbReference type="InterPro" id="IPR048290">
    <property type="entry name" value="ZP_chr"/>
</dbReference>
<dbReference type="RefSeq" id="XP_060540694.1">
    <property type="nucleotide sequence ID" value="XM_060684711.1"/>
</dbReference>
<gene>
    <name evidence="6" type="primary">LOC117659137</name>
</gene>
<comment type="subcellular location">
    <subcellularLocation>
        <location evidence="3">Zona pellucida</location>
    </subcellularLocation>
    <subcellularLocation>
        <location evidence="3">Cell membrane</location>
        <topology evidence="3">Single-pass type I membrane protein</topology>
    </subcellularLocation>
</comment>
<evidence type="ECO:0000313" key="5">
    <source>
        <dbReference type="Proteomes" id="UP001652622"/>
    </source>
</evidence>
<comment type="domain">
    <text evidence="3">The ZP domain is involved in the polymerization of the ZP proteins to form the zona pellucida.</text>
</comment>
<dbReference type="InterPro" id="IPR055355">
    <property type="entry name" value="ZP-C"/>
</dbReference>
<dbReference type="SMART" id="SM00241">
    <property type="entry name" value="ZP"/>
    <property type="match status" value="1"/>
</dbReference>
<evidence type="ECO:0000256" key="1">
    <source>
        <dbReference type="ARBA" id="ARBA00023157"/>
    </source>
</evidence>
<name>A0ABM3YX66_PANGU</name>
<protein>
    <recommendedName>
        <fullName evidence="3">Zona pellucida sperm-binding protein 3</fullName>
    </recommendedName>
</protein>
<reference evidence="6" key="1">
    <citation type="submission" date="2025-08" db="UniProtKB">
        <authorList>
            <consortium name="RefSeq"/>
        </authorList>
    </citation>
    <scope>IDENTIFICATION</scope>
    <source>
        <tissue evidence="6">Blood</tissue>
    </source>
</reference>